<evidence type="ECO:0000259" key="1">
    <source>
        <dbReference type="Pfam" id="PF14693"/>
    </source>
</evidence>
<dbReference type="PANTHER" id="PTHR33284">
    <property type="entry name" value="RIBOSOMAL PROTEIN L25/GLN-TRNA SYNTHETASE, ANTI-CODON-BINDING DOMAIN-CONTAINING PROTEIN"/>
    <property type="match status" value="1"/>
</dbReference>
<accession>A0A0A9VYC3</accession>
<dbReference type="GO" id="GO:0022625">
    <property type="term" value="C:cytosolic large ribosomal subunit"/>
    <property type="evidence" value="ECO:0007669"/>
    <property type="project" value="TreeGrafter"/>
</dbReference>
<feature type="domain" description="Large ribosomal subunit protein bL25 beta" evidence="1">
    <location>
        <begin position="45"/>
        <end position="133"/>
    </location>
</feature>
<protein>
    <submittedName>
        <fullName evidence="2">50S ribosomal protein L25</fullName>
    </submittedName>
</protein>
<dbReference type="Pfam" id="PF14693">
    <property type="entry name" value="Ribosomal_TL5_C"/>
    <property type="match status" value="1"/>
</dbReference>
<organism evidence="2">
    <name type="scientific">Lygus hesperus</name>
    <name type="common">Western plant bug</name>
    <dbReference type="NCBI Taxonomy" id="30085"/>
    <lineage>
        <taxon>Eukaryota</taxon>
        <taxon>Metazoa</taxon>
        <taxon>Ecdysozoa</taxon>
        <taxon>Arthropoda</taxon>
        <taxon>Hexapoda</taxon>
        <taxon>Insecta</taxon>
        <taxon>Pterygota</taxon>
        <taxon>Neoptera</taxon>
        <taxon>Paraneoptera</taxon>
        <taxon>Hemiptera</taxon>
        <taxon>Heteroptera</taxon>
        <taxon>Panheteroptera</taxon>
        <taxon>Cimicomorpha</taxon>
        <taxon>Miridae</taxon>
        <taxon>Mirini</taxon>
        <taxon>Lygus</taxon>
    </lineage>
</organism>
<dbReference type="Gene3D" id="2.170.120.20">
    <property type="entry name" value="Ribosomal protein L25, beta domain"/>
    <property type="match status" value="1"/>
</dbReference>
<dbReference type="AlphaFoldDB" id="A0A0A9VYC3"/>
<dbReference type="InterPro" id="IPR037121">
    <property type="entry name" value="Ribosomal_bL25_C"/>
</dbReference>
<dbReference type="EMBL" id="GBHO01044406">
    <property type="protein sequence ID" value="JAF99197.1"/>
    <property type="molecule type" value="Transcribed_RNA"/>
</dbReference>
<evidence type="ECO:0000313" key="2">
    <source>
        <dbReference type="EMBL" id="JAF99197.1"/>
    </source>
</evidence>
<dbReference type="GO" id="GO:0003735">
    <property type="term" value="F:structural constituent of ribosome"/>
    <property type="evidence" value="ECO:0007669"/>
    <property type="project" value="InterPro"/>
</dbReference>
<keyword evidence="2" id="KW-0689">Ribosomal protein</keyword>
<keyword evidence="2" id="KW-0687">Ribonucleoprotein</keyword>
<dbReference type="GO" id="GO:0008097">
    <property type="term" value="F:5S rRNA binding"/>
    <property type="evidence" value="ECO:0007669"/>
    <property type="project" value="TreeGrafter"/>
</dbReference>
<dbReference type="InterPro" id="IPR020930">
    <property type="entry name" value="Ribosomal_uL5_bac-type"/>
</dbReference>
<gene>
    <name evidence="2" type="primary">rplY_7</name>
    <name evidence="2" type="ORF">CM83_101020</name>
</gene>
<name>A0A0A9VYC3_LYGHE</name>
<reference evidence="2" key="1">
    <citation type="journal article" date="2014" name="PLoS ONE">
        <title>Transcriptome-Based Identification of ABC Transporters in the Western Tarnished Plant Bug Lygus hesperus.</title>
        <authorList>
            <person name="Hull J.J."/>
            <person name="Chaney K."/>
            <person name="Geib S.M."/>
            <person name="Fabrick J.A."/>
            <person name="Brent C.S."/>
            <person name="Walsh D."/>
            <person name="Lavine L.C."/>
        </authorList>
    </citation>
    <scope>NUCLEOTIDE SEQUENCE</scope>
</reference>
<dbReference type="SUPFAM" id="SSF50715">
    <property type="entry name" value="Ribosomal protein L25-like"/>
    <property type="match status" value="1"/>
</dbReference>
<reference evidence="2" key="2">
    <citation type="submission" date="2014-07" db="EMBL/GenBank/DDBJ databases">
        <authorList>
            <person name="Hull J."/>
        </authorList>
    </citation>
    <scope>NUCLEOTIDE SEQUENCE</scope>
</reference>
<dbReference type="InterPro" id="IPR020057">
    <property type="entry name" value="Ribosomal_bL25_b-dom"/>
</dbReference>
<dbReference type="GO" id="GO:0006412">
    <property type="term" value="P:translation"/>
    <property type="evidence" value="ECO:0007669"/>
    <property type="project" value="InterPro"/>
</dbReference>
<dbReference type="PANTHER" id="PTHR33284:SF1">
    <property type="entry name" value="RIBOSOMAL PROTEIN L25_GLN-TRNA SYNTHETASE, ANTI-CODON-BINDING DOMAIN-CONTAINING PROTEIN"/>
    <property type="match status" value="1"/>
</dbReference>
<sequence>MPYHMHISGYSEPIRCLLKNIAIHMGTNRVAHAQFLQLDPNRDYRIHVPVHLRGEEECVGTKQGGFLLQPTSLLDVVFRTSIAARMGVFSFPTALFIHVSDLNIEATIHAQDIALPAFLEIASDRAKRHVLVTFTKNFG</sequence>
<dbReference type="InterPro" id="IPR011035">
    <property type="entry name" value="Ribosomal_bL25/Gln-tRNA_synth"/>
</dbReference>
<proteinExistence type="predicted"/>